<dbReference type="Proteomes" id="UP001604336">
    <property type="component" value="Unassembled WGS sequence"/>
</dbReference>
<feature type="region of interest" description="Disordered" evidence="1">
    <location>
        <begin position="1"/>
        <end position="42"/>
    </location>
</feature>
<organism evidence="2 3">
    <name type="scientific">Abeliophyllum distichum</name>
    <dbReference type="NCBI Taxonomy" id="126358"/>
    <lineage>
        <taxon>Eukaryota</taxon>
        <taxon>Viridiplantae</taxon>
        <taxon>Streptophyta</taxon>
        <taxon>Embryophyta</taxon>
        <taxon>Tracheophyta</taxon>
        <taxon>Spermatophyta</taxon>
        <taxon>Magnoliopsida</taxon>
        <taxon>eudicotyledons</taxon>
        <taxon>Gunneridae</taxon>
        <taxon>Pentapetalae</taxon>
        <taxon>asterids</taxon>
        <taxon>lamiids</taxon>
        <taxon>Lamiales</taxon>
        <taxon>Oleaceae</taxon>
        <taxon>Forsythieae</taxon>
        <taxon>Abeliophyllum</taxon>
    </lineage>
</organism>
<feature type="compositionally biased region" description="Basic and acidic residues" evidence="1">
    <location>
        <begin position="1"/>
        <end position="21"/>
    </location>
</feature>
<evidence type="ECO:0000313" key="2">
    <source>
        <dbReference type="EMBL" id="KAL2542185.1"/>
    </source>
</evidence>
<evidence type="ECO:0000313" key="3">
    <source>
        <dbReference type="Proteomes" id="UP001604336"/>
    </source>
</evidence>
<proteinExistence type="predicted"/>
<sequence>MSSFEHFDSDNENHSDSDIHRNGGSQNIERGHDKPKWGKSGKEKIEFTKDGLCIVPKDAKLSRYLGSLARTYNFLPLSHTDWRSYKDPVVEKMWKTISEQKHGHTPNPIEAFNLVHKRKDN</sequence>
<accession>A0ABD1VY49</accession>
<name>A0ABD1VY49_9LAMI</name>
<comment type="caution">
    <text evidence="2">The sequence shown here is derived from an EMBL/GenBank/DDBJ whole genome shotgun (WGS) entry which is preliminary data.</text>
</comment>
<reference evidence="3" key="1">
    <citation type="submission" date="2024-07" db="EMBL/GenBank/DDBJ databases">
        <title>Two chromosome-level genome assemblies of Korean endemic species Abeliophyllum distichum and Forsythia ovata (Oleaceae).</title>
        <authorList>
            <person name="Jang H."/>
        </authorList>
    </citation>
    <scope>NUCLEOTIDE SEQUENCE [LARGE SCALE GENOMIC DNA]</scope>
</reference>
<keyword evidence="3" id="KW-1185">Reference proteome</keyword>
<gene>
    <name evidence="2" type="ORF">Adt_03163</name>
</gene>
<feature type="compositionally biased region" description="Basic and acidic residues" evidence="1">
    <location>
        <begin position="29"/>
        <end position="42"/>
    </location>
</feature>
<dbReference type="EMBL" id="JBFOLK010000001">
    <property type="protein sequence ID" value="KAL2542185.1"/>
    <property type="molecule type" value="Genomic_DNA"/>
</dbReference>
<evidence type="ECO:0000256" key="1">
    <source>
        <dbReference type="SAM" id="MobiDB-lite"/>
    </source>
</evidence>
<dbReference type="AlphaFoldDB" id="A0ABD1VY49"/>
<protein>
    <submittedName>
        <fullName evidence="2">Uncharacterized protein</fullName>
    </submittedName>
</protein>